<dbReference type="SUPFAM" id="SSF63825">
    <property type="entry name" value="YWTD domain"/>
    <property type="match status" value="1"/>
</dbReference>
<dbReference type="OrthoDB" id="8626508at2759"/>
<evidence type="ECO:0000256" key="2">
    <source>
        <dbReference type="ARBA" id="ARBA00022525"/>
    </source>
</evidence>
<keyword evidence="2" id="KW-0964">Secreted</keyword>
<evidence type="ECO:0000256" key="1">
    <source>
        <dbReference type="ARBA" id="ARBA00004613"/>
    </source>
</evidence>
<dbReference type="InterPro" id="IPR003112">
    <property type="entry name" value="Olfac-like_dom"/>
</dbReference>
<feature type="domain" description="Olfactomedin-like" evidence="6">
    <location>
        <begin position="394"/>
        <end position="647"/>
    </location>
</feature>
<proteinExistence type="predicted"/>
<evidence type="ECO:0000313" key="8">
    <source>
        <dbReference type="Proteomes" id="UP000507470"/>
    </source>
</evidence>
<dbReference type="InterPro" id="IPR008160">
    <property type="entry name" value="Collagen"/>
</dbReference>
<dbReference type="GO" id="GO:0005615">
    <property type="term" value="C:extracellular space"/>
    <property type="evidence" value="ECO:0007669"/>
    <property type="project" value="TreeGrafter"/>
</dbReference>
<keyword evidence="5" id="KW-0812">Transmembrane</keyword>
<feature type="transmembrane region" description="Helical" evidence="5">
    <location>
        <begin position="21"/>
        <end position="44"/>
    </location>
</feature>
<dbReference type="PANTHER" id="PTHR23192">
    <property type="entry name" value="OLFACTOMEDIN-RELATED"/>
    <property type="match status" value="1"/>
</dbReference>
<dbReference type="PANTHER" id="PTHR23192:SF85">
    <property type="entry name" value="GLIOMEDIN"/>
    <property type="match status" value="1"/>
</dbReference>
<organism evidence="7 8">
    <name type="scientific">Mytilus coruscus</name>
    <name type="common">Sea mussel</name>
    <dbReference type="NCBI Taxonomy" id="42192"/>
    <lineage>
        <taxon>Eukaryota</taxon>
        <taxon>Metazoa</taxon>
        <taxon>Spiralia</taxon>
        <taxon>Lophotrochozoa</taxon>
        <taxon>Mollusca</taxon>
        <taxon>Bivalvia</taxon>
        <taxon>Autobranchia</taxon>
        <taxon>Pteriomorphia</taxon>
        <taxon>Mytilida</taxon>
        <taxon>Mytiloidea</taxon>
        <taxon>Mytilidae</taxon>
        <taxon>Mytilinae</taxon>
        <taxon>Mytilus</taxon>
    </lineage>
</organism>
<keyword evidence="5" id="KW-1133">Transmembrane helix</keyword>
<dbReference type="EMBL" id="CACVKT020007607">
    <property type="protein sequence ID" value="CAC5408803.1"/>
    <property type="molecule type" value="Genomic_DNA"/>
</dbReference>
<protein>
    <recommendedName>
        <fullName evidence="6">Olfactomedin-like domain-containing protein</fullName>
    </recommendedName>
</protein>
<comment type="subcellular location">
    <subcellularLocation>
        <location evidence="1">Secreted</location>
    </subcellularLocation>
</comment>
<sequence length="647" mass="71418">MCSPDKPTENEKWNLYLHLKVIYFSLSLNVALCVLCLYLVGISYQTCTSLSYLHFDHEDFQIKNSNYRIHRQKRASFRSYRETVQECAYLTNICKEQNLGDQGVAGEKGEYGMSGMTGPMGPPGPAGPKGRDGAKGNKGEKGHGGLLGFPGCKGEQGLSGVKGDKGDRGIIGPIGPKGTGGPKGEIGEPGEDGISGKRGRRGPDGLKGQKGIMGIAGPRGHSGLKGQKGESGETGEPGYRITCNCPSGEKGDKGQRGLIGFTGYKGDKGSDGQKGDTGFGLRGRPGTPGKPGIKGDTGDKGSKGACVVSSPIAMESWRINSDSPSSAVQSVQTIVHATFCTFRLDSVNIKTLKTTQLPPITTVPNTTASTTTKTTVMTALSTTNWAPTLPPRTKVRKLKMIGIPLFLRRSGPVIGCWIRDSALPNNYYVTYDFYGRYVYQYTSNENFKSATIDRTHDLRRYHYYGNSHVVFNGSLYYHRSGESTIVRFDLTHGAITTFKEIHGASYNDSNYLYAKSHVYFDLEFDENGLWAIYRKPRDEKRLHIMKIDPLTMQNIKIWRLEVDPTEYGNGFIAGGVLYLVRDITKTKSTIDYAYDLYTDKQYKVPNPVLRNPYQYNTMINYFPRNNARNSRLLAWDNGVQMEYALLF</sequence>
<feature type="region of interest" description="Disordered" evidence="4">
    <location>
        <begin position="263"/>
        <end position="304"/>
    </location>
</feature>
<evidence type="ECO:0000313" key="7">
    <source>
        <dbReference type="EMBL" id="CAC5408803.1"/>
    </source>
</evidence>
<evidence type="ECO:0000256" key="5">
    <source>
        <dbReference type="SAM" id="Phobius"/>
    </source>
</evidence>
<gene>
    <name evidence="7" type="ORF">MCOR_42168</name>
</gene>
<dbReference type="AlphaFoldDB" id="A0A6J8DJJ2"/>
<dbReference type="Pfam" id="PF02191">
    <property type="entry name" value="OLF"/>
    <property type="match status" value="1"/>
</dbReference>
<feature type="compositionally biased region" description="Gly residues" evidence="4">
    <location>
        <begin position="175"/>
        <end position="184"/>
    </location>
</feature>
<dbReference type="GO" id="GO:0007165">
    <property type="term" value="P:signal transduction"/>
    <property type="evidence" value="ECO:0007669"/>
    <property type="project" value="TreeGrafter"/>
</dbReference>
<dbReference type="Pfam" id="PF01391">
    <property type="entry name" value="Collagen"/>
    <property type="match status" value="2"/>
</dbReference>
<dbReference type="InterPro" id="IPR050605">
    <property type="entry name" value="Olfactomedin-like_domain"/>
</dbReference>
<evidence type="ECO:0000259" key="6">
    <source>
        <dbReference type="PROSITE" id="PS51132"/>
    </source>
</evidence>
<dbReference type="SMART" id="SM00284">
    <property type="entry name" value="OLF"/>
    <property type="match status" value="1"/>
</dbReference>
<evidence type="ECO:0000256" key="4">
    <source>
        <dbReference type="SAM" id="MobiDB-lite"/>
    </source>
</evidence>
<dbReference type="PROSITE" id="PS51132">
    <property type="entry name" value="OLF"/>
    <property type="match status" value="1"/>
</dbReference>
<feature type="compositionally biased region" description="Basic and acidic residues" evidence="4">
    <location>
        <begin position="129"/>
        <end position="143"/>
    </location>
</feature>
<keyword evidence="5" id="KW-0472">Membrane</keyword>
<evidence type="ECO:0000256" key="3">
    <source>
        <dbReference type="PROSITE-ProRule" id="PRU00446"/>
    </source>
</evidence>
<comment type="caution">
    <text evidence="3">Lacks conserved residue(s) required for the propagation of feature annotation.</text>
</comment>
<reference evidence="7 8" key="1">
    <citation type="submission" date="2020-06" db="EMBL/GenBank/DDBJ databases">
        <authorList>
            <person name="Li R."/>
            <person name="Bekaert M."/>
        </authorList>
    </citation>
    <scope>NUCLEOTIDE SEQUENCE [LARGE SCALE GENOMIC DNA]</scope>
    <source>
        <strain evidence="8">wild</strain>
    </source>
</reference>
<name>A0A6J8DJJ2_MYTCO</name>
<accession>A0A6J8DJJ2</accession>
<keyword evidence="8" id="KW-1185">Reference proteome</keyword>
<dbReference type="Proteomes" id="UP000507470">
    <property type="component" value="Unassembled WGS sequence"/>
</dbReference>
<feature type="compositionally biased region" description="Basic and acidic residues" evidence="4">
    <location>
        <begin position="265"/>
        <end position="274"/>
    </location>
</feature>
<feature type="region of interest" description="Disordered" evidence="4">
    <location>
        <begin position="115"/>
        <end position="237"/>
    </location>
</feature>